<dbReference type="AlphaFoldDB" id="A0A0D0CAX6"/>
<dbReference type="Proteomes" id="UP000053593">
    <property type="component" value="Unassembled WGS sequence"/>
</dbReference>
<proteinExistence type="predicted"/>
<evidence type="ECO:0000313" key="2">
    <source>
        <dbReference type="Proteomes" id="UP000053593"/>
    </source>
</evidence>
<dbReference type="HOGENOM" id="CLU_1695662_0_0_1"/>
<keyword evidence="2" id="KW-1185">Reference proteome</keyword>
<protein>
    <submittedName>
        <fullName evidence="1">Uncharacterized protein</fullName>
    </submittedName>
</protein>
<sequence>MANHSGFHALATELHHLTVQEIIDLNCILAFRRAYATYNSFLYQDIDTLALPALGLPPKARLPLAGPHPAAFVKHITFAFPYDDSLALFDREPERCVALGTSNKKRTGPATLAAFRKLVPAAMYNIMFYAPHSAIKTIEYQCDDLSLANVFNKLD</sequence>
<accession>A0A0D0CAX6</accession>
<organism evidence="1 2">
    <name type="scientific">Collybiopsis luxurians FD-317 M1</name>
    <dbReference type="NCBI Taxonomy" id="944289"/>
    <lineage>
        <taxon>Eukaryota</taxon>
        <taxon>Fungi</taxon>
        <taxon>Dikarya</taxon>
        <taxon>Basidiomycota</taxon>
        <taxon>Agaricomycotina</taxon>
        <taxon>Agaricomycetes</taxon>
        <taxon>Agaricomycetidae</taxon>
        <taxon>Agaricales</taxon>
        <taxon>Marasmiineae</taxon>
        <taxon>Omphalotaceae</taxon>
        <taxon>Collybiopsis</taxon>
        <taxon>Collybiopsis luxurians</taxon>
    </lineage>
</organism>
<gene>
    <name evidence="1" type="ORF">GYMLUDRAFT_375017</name>
</gene>
<dbReference type="EMBL" id="KN834850">
    <property type="protein sequence ID" value="KIK51983.1"/>
    <property type="molecule type" value="Genomic_DNA"/>
</dbReference>
<reference evidence="1 2" key="1">
    <citation type="submission" date="2014-04" db="EMBL/GenBank/DDBJ databases">
        <title>Evolutionary Origins and Diversification of the Mycorrhizal Mutualists.</title>
        <authorList>
            <consortium name="DOE Joint Genome Institute"/>
            <consortium name="Mycorrhizal Genomics Consortium"/>
            <person name="Kohler A."/>
            <person name="Kuo A."/>
            <person name="Nagy L.G."/>
            <person name="Floudas D."/>
            <person name="Copeland A."/>
            <person name="Barry K.W."/>
            <person name="Cichocki N."/>
            <person name="Veneault-Fourrey C."/>
            <person name="LaButti K."/>
            <person name="Lindquist E.A."/>
            <person name="Lipzen A."/>
            <person name="Lundell T."/>
            <person name="Morin E."/>
            <person name="Murat C."/>
            <person name="Riley R."/>
            <person name="Ohm R."/>
            <person name="Sun H."/>
            <person name="Tunlid A."/>
            <person name="Henrissat B."/>
            <person name="Grigoriev I.V."/>
            <person name="Hibbett D.S."/>
            <person name="Martin F."/>
        </authorList>
    </citation>
    <scope>NUCLEOTIDE SEQUENCE [LARGE SCALE GENOMIC DNA]</scope>
    <source>
        <strain evidence="1 2">FD-317 M1</strain>
    </source>
</reference>
<name>A0A0D0CAX6_9AGAR</name>
<evidence type="ECO:0000313" key="1">
    <source>
        <dbReference type="EMBL" id="KIK51983.1"/>
    </source>
</evidence>